<name>A0AAV4CHB3_9GAST</name>
<dbReference type="EMBL" id="BLXT01006579">
    <property type="protein sequence ID" value="GFO32260.1"/>
    <property type="molecule type" value="Genomic_DNA"/>
</dbReference>
<keyword evidence="2" id="KW-1185">Reference proteome</keyword>
<proteinExistence type="predicted"/>
<accession>A0AAV4CHB3</accession>
<protein>
    <submittedName>
        <fullName evidence="1">Uncharacterized protein</fullName>
    </submittedName>
</protein>
<gene>
    <name evidence="1" type="ORF">PoB_005876500</name>
</gene>
<evidence type="ECO:0000313" key="1">
    <source>
        <dbReference type="EMBL" id="GFO32260.1"/>
    </source>
</evidence>
<dbReference type="AlphaFoldDB" id="A0AAV4CHB3"/>
<dbReference type="Proteomes" id="UP000735302">
    <property type="component" value="Unassembled WGS sequence"/>
</dbReference>
<sequence>MLPELATWNGDLALSNRGNSSLSPPPRACLRSLKPSALVVQQHGRVKSSRQYSTKRSRILDLLMIAESSDMILKRQHENAWILFCHIGDIGFDLGMTALSPTAPVVPKVPVCLKHSSSAYQYKKAVVCRQTNYNLQRF</sequence>
<evidence type="ECO:0000313" key="2">
    <source>
        <dbReference type="Proteomes" id="UP000735302"/>
    </source>
</evidence>
<organism evidence="1 2">
    <name type="scientific">Plakobranchus ocellatus</name>
    <dbReference type="NCBI Taxonomy" id="259542"/>
    <lineage>
        <taxon>Eukaryota</taxon>
        <taxon>Metazoa</taxon>
        <taxon>Spiralia</taxon>
        <taxon>Lophotrochozoa</taxon>
        <taxon>Mollusca</taxon>
        <taxon>Gastropoda</taxon>
        <taxon>Heterobranchia</taxon>
        <taxon>Euthyneura</taxon>
        <taxon>Panpulmonata</taxon>
        <taxon>Sacoglossa</taxon>
        <taxon>Placobranchoidea</taxon>
        <taxon>Plakobranchidae</taxon>
        <taxon>Plakobranchus</taxon>
    </lineage>
</organism>
<reference evidence="1 2" key="1">
    <citation type="journal article" date="2021" name="Elife">
        <title>Chloroplast acquisition without the gene transfer in kleptoplastic sea slugs, Plakobranchus ocellatus.</title>
        <authorList>
            <person name="Maeda T."/>
            <person name="Takahashi S."/>
            <person name="Yoshida T."/>
            <person name="Shimamura S."/>
            <person name="Takaki Y."/>
            <person name="Nagai Y."/>
            <person name="Toyoda A."/>
            <person name="Suzuki Y."/>
            <person name="Arimoto A."/>
            <person name="Ishii H."/>
            <person name="Satoh N."/>
            <person name="Nishiyama T."/>
            <person name="Hasebe M."/>
            <person name="Maruyama T."/>
            <person name="Minagawa J."/>
            <person name="Obokata J."/>
            <person name="Shigenobu S."/>
        </authorList>
    </citation>
    <scope>NUCLEOTIDE SEQUENCE [LARGE SCALE GENOMIC DNA]</scope>
</reference>
<comment type="caution">
    <text evidence="1">The sequence shown here is derived from an EMBL/GenBank/DDBJ whole genome shotgun (WGS) entry which is preliminary data.</text>
</comment>